<organism evidence="2 3">
    <name type="scientific">Cinara cedri</name>
    <dbReference type="NCBI Taxonomy" id="506608"/>
    <lineage>
        <taxon>Eukaryota</taxon>
        <taxon>Metazoa</taxon>
        <taxon>Ecdysozoa</taxon>
        <taxon>Arthropoda</taxon>
        <taxon>Hexapoda</taxon>
        <taxon>Insecta</taxon>
        <taxon>Pterygota</taxon>
        <taxon>Neoptera</taxon>
        <taxon>Paraneoptera</taxon>
        <taxon>Hemiptera</taxon>
        <taxon>Sternorrhyncha</taxon>
        <taxon>Aphidomorpha</taxon>
        <taxon>Aphidoidea</taxon>
        <taxon>Aphididae</taxon>
        <taxon>Lachninae</taxon>
        <taxon>Cinara</taxon>
    </lineage>
</organism>
<gene>
    <name evidence="2" type="ORF">CINCED_3A000908</name>
</gene>
<name>A0A5E4M4F6_9HEMI</name>
<dbReference type="SMART" id="SM00256">
    <property type="entry name" value="FBOX"/>
    <property type="match status" value="1"/>
</dbReference>
<proteinExistence type="predicted"/>
<dbReference type="PANTHER" id="PTHR13318">
    <property type="entry name" value="PARTNER OF PAIRED, ISOFORM B-RELATED"/>
    <property type="match status" value="1"/>
</dbReference>
<dbReference type="PROSITE" id="PS50181">
    <property type="entry name" value="FBOX"/>
    <property type="match status" value="1"/>
</dbReference>
<dbReference type="Gene3D" id="3.80.10.10">
    <property type="entry name" value="Ribonuclease Inhibitor"/>
    <property type="match status" value="1"/>
</dbReference>
<dbReference type="OrthoDB" id="2095648at2759"/>
<feature type="domain" description="F-box" evidence="1">
    <location>
        <begin position="75"/>
        <end position="121"/>
    </location>
</feature>
<dbReference type="Pfam" id="PF12937">
    <property type="entry name" value="F-box-like"/>
    <property type="match status" value="1"/>
</dbReference>
<accession>A0A5E4M4F6</accession>
<dbReference type="GO" id="GO:0031146">
    <property type="term" value="P:SCF-dependent proteasomal ubiquitin-dependent protein catabolic process"/>
    <property type="evidence" value="ECO:0007669"/>
    <property type="project" value="TreeGrafter"/>
</dbReference>
<dbReference type="AlphaFoldDB" id="A0A5E4M4F6"/>
<evidence type="ECO:0000313" key="3">
    <source>
        <dbReference type="Proteomes" id="UP000325440"/>
    </source>
</evidence>
<dbReference type="SUPFAM" id="SSF81383">
    <property type="entry name" value="F-box domain"/>
    <property type="match status" value="1"/>
</dbReference>
<dbReference type="InterPro" id="IPR001810">
    <property type="entry name" value="F-box_dom"/>
</dbReference>
<protein>
    <submittedName>
        <fullName evidence="2">F-box domain,Leucine-rich repeat domain, L domain-like</fullName>
    </submittedName>
</protein>
<dbReference type="InterPro" id="IPR032675">
    <property type="entry name" value="LRR_dom_sf"/>
</dbReference>
<reference evidence="2 3" key="1">
    <citation type="submission" date="2019-08" db="EMBL/GenBank/DDBJ databases">
        <authorList>
            <person name="Alioto T."/>
            <person name="Alioto T."/>
            <person name="Gomez Garrido J."/>
        </authorList>
    </citation>
    <scope>NUCLEOTIDE SEQUENCE [LARGE SCALE GENOMIC DNA]</scope>
</reference>
<dbReference type="GO" id="GO:0019005">
    <property type="term" value="C:SCF ubiquitin ligase complex"/>
    <property type="evidence" value="ECO:0007669"/>
    <property type="project" value="TreeGrafter"/>
</dbReference>
<dbReference type="Proteomes" id="UP000325440">
    <property type="component" value="Unassembled WGS sequence"/>
</dbReference>
<sequence>MNLEVSRVNKLTSRNSGTMNLSGYEDLGVSLLKKENSEVSKRSRYLNPNSTIWPMGYGLVTSVYKYKHKKRIVNHNQFDGLPEELMLYIFKMLDKPTLIKCAFVCKEWKRITYDESLWHSLNIPCRRMSLMTLDNILRRNVRFLSISHSNIYVDNGHLFETLLPKLQYLDVSAVYINVQILNSLLNQCSNLVKLSLENCRLNQACCQNIERNTKLKVLNLSSTRGLDICGLKSIISLKNLEELNVSWAQMSDDDVHFLISNMIPTIKCLNISGFLKQIADYDLISLTRRCPQLIELDISDNLAITSDSLDCILQNQPNLKVLSMSRCYNVGVSFFQFNTLKVKIDNKLKELNVFGLANQEIYSTISAHIANMDVNKNMFSRIARPKPFDNRQTIWEIPVPIDC</sequence>
<dbReference type="InterPro" id="IPR036047">
    <property type="entry name" value="F-box-like_dom_sf"/>
</dbReference>
<keyword evidence="3" id="KW-1185">Reference proteome</keyword>
<evidence type="ECO:0000313" key="2">
    <source>
        <dbReference type="EMBL" id="VVC27075.1"/>
    </source>
</evidence>
<evidence type="ECO:0000259" key="1">
    <source>
        <dbReference type="PROSITE" id="PS50181"/>
    </source>
</evidence>
<dbReference type="SUPFAM" id="SSF52047">
    <property type="entry name" value="RNI-like"/>
    <property type="match status" value="1"/>
</dbReference>
<dbReference type="EMBL" id="CABPRJ010000060">
    <property type="protein sequence ID" value="VVC27075.1"/>
    <property type="molecule type" value="Genomic_DNA"/>
</dbReference>